<dbReference type="PANTHER" id="PTHR35609">
    <property type="entry name" value="MACRO DOMAIN-CONTAINING PROTEIN"/>
    <property type="match status" value="1"/>
</dbReference>
<keyword evidence="4" id="KW-1185">Reference proteome</keyword>
<gene>
    <name evidence="3" type="ORF">Ctob_000784</name>
</gene>
<dbReference type="InterPro" id="IPR012317">
    <property type="entry name" value="Poly(ADP-ribose)pol_cat_dom"/>
</dbReference>
<feature type="compositionally biased region" description="Basic and acidic residues" evidence="1">
    <location>
        <begin position="559"/>
        <end position="575"/>
    </location>
</feature>
<dbReference type="Gene3D" id="3.90.228.10">
    <property type="match status" value="1"/>
</dbReference>
<evidence type="ECO:0000256" key="1">
    <source>
        <dbReference type="SAM" id="MobiDB-lite"/>
    </source>
</evidence>
<evidence type="ECO:0000259" key="2">
    <source>
        <dbReference type="Pfam" id="PF00644"/>
    </source>
</evidence>
<sequence>MQREKPAWFRDLFGFDESSTWGDNVNHFQMDGDTLVCRTAPQFPRQFVGRFECPSVAELRSKLAAGPCAAAPSAGLSFAHLAAPAGVGPLHYEPSNAGAVFQAASQFNCLETTNPSVSPTAGVGIYVNDKTQGFACALACPAATVYRNYLVQHEGNTGQHPVQIDTLKAVGVAVGNDDGRYWGMQNGYAMPVGRDSLTELAARLRTEPNLVEQAEAALRVGVHWETSVAPPLEHRVCQVYASALPCNYARGTPEIDWEPFARLVLRAAYEATLAVGAVRSLEAGGARVKCYLTALGGGVFGNRYEWIRDAISHALDLYQGWPLDVVLVHYGSRVDANWAHDLAPREPVPTTLRLYGELELHTECLGTYLLKPQSYNVHGKPLWKHETEDRWIAWASFGKWAVQDREDLGGYQYCLSQDTPASLPHQSTAVWGEWDNTAIKWQEALSCKCFGDVPTSLSLCGELEHKTECLGTYLLGPQRIANGKPVWKHATADKWIAVGSDGNWFVQEGKDVDFKDAGFMRLEDTSASLPHQSTAVWEEWDGKEYAKAPSCKMENTSTSEKEAAAKRAADEKAAAEKAAAQEAAQRRRRPPSMLRRAMTWIGLPEAQKDWVEERAEWAKEKDGFALRPLLASDASVRRSLEALLETEHPGWLGKGKDVLKKYGPYDSLKLACAWKVDHPDNLDKYTAGVKRVQKEMDRLKKKGKDVDKVPGLPVKTTARAAEGFTMKAGANEAILLHGTIPDRLLGLLSTGLNERYSGTGAGTAFGDGVYLAEDVGKTDQYVGADSEYDPSSDLHKRLYGRTVRHPGDVFYVLVVRAALGYPVRTQQTGKKATSMDDLTPIFPKSFRELSPVPGVTPPIEHHSLIAELGKDIVRYREFVLFHSEYVHIDYVIAYHRCNGGEKLCTTTDNPYQA</sequence>
<name>A0A0M0JMF9_9EUKA</name>
<protein>
    <submittedName>
        <fullName evidence="3">Protein-tyrosine dual specificity domain protein</fullName>
    </submittedName>
</protein>
<accession>A0A0M0JMF9</accession>
<reference evidence="4" key="1">
    <citation type="journal article" date="2015" name="PLoS Genet.">
        <title>Genome Sequence and Transcriptome Analyses of Chrysochromulina tobin: Metabolic Tools for Enhanced Algal Fitness in the Prominent Order Prymnesiales (Haptophyceae).</title>
        <authorList>
            <person name="Hovde B.T."/>
            <person name="Deodato C.R."/>
            <person name="Hunsperger H.M."/>
            <person name="Ryken S.A."/>
            <person name="Yost W."/>
            <person name="Jha R.K."/>
            <person name="Patterson J."/>
            <person name="Monnat R.J. Jr."/>
            <person name="Barlow S.B."/>
            <person name="Starkenburg S.R."/>
            <person name="Cattolico R.A."/>
        </authorList>
    </citation>
    <scope>NUCLEOTIDE SEQUENCE</scope>
    <source>
        <strain evidence="4">CCMP291</strain>
    </source>
</reference>
<evidence type="ECO:0000313" key="4">
    <source>
        <dbReference type="Proteomes" id="UP000037460"/>
    </source>
</evidence>
<dbReference type="EMBL" id="JWZX01002709">
    <property type="protein sequence ID" value="KOO27482.1"/>
    <property type="molecule type" value="Genomic_DNA"/>
</dbReference>
<feature type="domain" description="PARP catalytic" evidence="2">
    <location>
        <begin position="724"/>
        <end position="894"/>
    </location>
</feature>
<dbReference type="GO" id="GO:0003950">
    <property type="term" value="F:NAD+ poly-ADP-ribosyltransferase activity"/>
    <property type="evidence" value="ECO:0007669"/>
    <property type="project" value="InterPro"/>
</dbReference>
<organism evidence="3 4">
    <name type="scientific">Chrysochromulina tobinii</name>
    <dbReference type="NCBI Taxonomy" id="1460289"/>
    <lineage>
        <taxon>Eukaryota</taxon>
        <taxon>Haptista</taxon>
        <taxon>Haptophyta</taxon>
        <taxon>Prymnesiophyceae</taxon>
        <taxon>Prymnesiales</taxon>
        <taxon>Chrysochromulinaceae</taxon>
        <taxon>Chrysochromulina</taxon>
    </lineage>
</organism>
<dbReference type="Pfam" id="PF00644">
    <property type="entry name" value="PARP"/>
    <property type="match status" value="1"/>
</dbReference>
<comment type="caution">
    <text evidence="3">The sequence shown here is derived from an EMBL/GenBank/DDBJ whole genome shotgun (WGS) entry which is preliminary data.</text>
</comment>
<proteinExistence type="predicted"/>
<feature type="region of interest" description="Disordered" evidence="1">
    <location>
        <begin position="551"/>
        <end position="592"/>
    </location>
</feature>
<evidence type="ECO:0000313" key="3">
    <source>
        <dbReference type="EMBL" id="KOO27482.1"/>
    </source>
</evidence>
<dbReference type="Proteomes" id="UP000037460">
    <property type="component" value="Unassembled WGS sequence"/>
</dbReference>
<dbReference type="OrthoDB" id="5207264at2759"/>
<dbReference type="AlphaFoldDB" id="A0A0M0JMF9"/>
<dbReference type="PANTHER" id="PTHR35609:SF1">
    <property type="entry name" value="MACRO DOMAIN-CONTAINING PROTEIN"/>
    <property type="match status" value="1"/>
</dbReference>
<dbReference type="SUPFAM" id="SSF56399">
    <property type="entry name" value="ADP-ribosylation"/>
    <property type="match status" value="1"/>
</dbReference>